<keyword evidence="6" id="KW-0375">Hydrogen ion transport</keyword>
<feature type="compositionally biased region" description="Gly residues" evidence="11">
    <location>
        <begin position="109"/>
        <end position="124"/>
    </location>
</feature>
<evidence type="ECO:0000256" key="11">
    <source>
        <dbReference type="SAM" id="MobiDB-lite"/>
    </source>
</evidence>
<evidence type="ECO:0000256" key="7">
    <source>
        <dbReference type="ARBA" id="ARBA00022989"/>
    </source>
</evidence>
<dbReference type="OrthoDB" id="6429739at2759"/>
<reference evidence="13" key="1">
    <citation type="submission" date="2020-11" db="EMBL/GenBank/DDBJ databases">
        <authorList>
            <person name="Tran Van P."/>
        </authorList>
    </citation>
    <scope>NUCLEOTIDE SEQUENCE</scope>
</reference>
<evidence type="ECO:0000256" key="6">
    <source>
        <dbReference type="ARBA" id="ARBA00022781"/>
    </source>
</evidence>
<evidence type="ECO:0000256" key="1">
    <source>
        <dbReference type="ARBA" id="ARBA00004651"/>
    </source>
</evidence>
<gene>
    <name evidence="13" type="ORF">CTOB1V02_LOCUS3256</name>
</gene>
<proteinExistence type="inferred from homology"/>
<keyword evidence="8" id="KW-0406">Ion transport</keyword>
<evidence type="ECO:0000256" key="4">
    <source>
        <dbReference type="ARBA" id="ARBA00022475"/>
    </source>
</evidence>
<organism evidence="13">
    <name type="scientific">Cyprideis torosa</name>
    <dbReference type="NCBI Taxonomy" id="163714"/>
    <lineage>
        <taxon>Eukaryota</taxon>
        <taxon>Metazoa</taxon>
        <taxon>Ecdysozoa</taxon>
        <taxon>Arthropoda</taxon>
        <taxon>Crustacea</taxon>
        <taxon>Oligostraca</taxon>
        <taxon>Ostracoda</taxon>
        <taxon>Podocopa</taxon>
        <taxon>Podocopida</taxon>
        <taxon>Cytherocopina</taxon>
        <taxon>Cytheroidea</taxon>
        <taxon>Cytherideidae</taxon>
        <taxon>Cyprideis</taxon>
    </lineage>
</organism>
<feature type="region of interest" description="Disordered" evidence="11">
    <location>
        <begin position="81"/>
        <end position="127"/>
    </location>
</feature>
<sequence>MVLFYVGSKDKLGPQVMVAHDRGNMVLQLVFPHQESGHTAEARIQGEVDEDSGEWDEDAGNFQDFDKATQKRAPLHVATRSFSQNSLVQRQPQGSGGGSSGVVVSRGDSGIGGDAPTGSAGSGGFKSPLAQNDTLSLRSYGNTQPSASSEREKWDNFTDTLTIVLSCIYALFLLMLGSVIYIADSALPEVNIAEVFSFCQFWPTVAADVMHVEAGNSPTASENASTKPIQKAEQLDFNPAKAYSITNKGYWFLSGRHGGNIYLKIGTAGFCLGHMIHEGLLLGRQLIYFTTSDEEIYNECADTATLMLDIIHPLFIFYSLFIVFKYHSVVIERHRGLARFGLMHCIASSLCFWFWTILRETIDSIQHYYYKKYSGSGGSDYGTTTTGTEDSTYSDEDDSGDVMSLGLSPPTSGAYTGSSTGGSAKLDDPLGGFLNDTLLGTYTKVCIGGAQVTGLIAEVAPYLYPFSIEFNILVAGVWFLMYRNIGMKHESELEVESDQRNEYIPVGTSEKKHKDEHIVIIDCHSANRGLFAGMLCLVLTVVSVIIFFLAFSDEDYKDVGYYVNMASELTLSVLMIISSTVAYKQITKLDVVRHSHAELDTLLLFIAVPCFFLYAIFTTVPSIHYGSVTYIVAVFCQVIQVIIQTPMIIEGLKRCSNSQRLREKKPGKELISFLIIANIAMWIIETFEIKSAEAHKERTEYYGKIVWTLLSHMTLPLCLFYRFHSSVCLVDIWKNAYEPEE</sequence>
<dbReference type="GO" id="GO:0005886">
    <property type="term" value="C:plasma membrane"/>
    <property type="evidence" value="ECO:0007669"/>
    <property type="project" value="UniProtKB-SubCell"/>
</dbReference>
<evidence type="ECO:0000256" key="5">
    <source>
        <dbReference type="ARBA" id="ARBA00022692"/>
    </source>
</evidence>
<keyword evidence="7 12" id="KW-1133">Transmembrane helix</keyword>
<dbReference type="PANTHER" id="PTHR21522">
    <property type="entry name" value="PROTON CHANNEL OTOP"/>
    <property type="match status" value="1"/>
</dbReference>
<feature type="transmembrane region" description="Helical" evidence="12">
    <location>
        <begin position="304"/>
        <end position="324"/>
    </location>
</feature>
<evidence type="ECO:0000256" key="10">
    <source>
        <dbReference type="ARBA" id="ARBA00023303"/>
    </source>
</evidence>
<keyword evidence="4" id="KW-1003">Cell membrane</keyword>
<feature type="transmembrane region" description="Helical" evidence="12">
    <location>
        <begin position="161"/>
        <end position="183"/>
    </location>
</feature>
<keyword evidence="3" id="KW-0813">Transport</keyword>
<feature type="transmembrane region" description="Helical" evidence="12">
    <location>
        <begin position="336"/>
        <end position="355"/>
    </location>
</feature>
<dbReference type="InterPro" id="IPR004878">
    <property type="entry name" value="Otopetrin"/>
</dbReference>
<evidence type="ECO:0000313" key="13">
    <source>
        <dbReference type="EMBL" id="CAD7225311.1"/>
    </source>
</evidence>
<comment type="subcellular location">
    <subcellularLocation>
        <location evidence="1">Cell membrane</location>
        <topology evidence="1">Multi-pass membrane protein</topology>
    </subcellularLocation>
</comment>
<evidence type="ECO:0000256" key="8">
    <source>
        <dbReference type="ARBA" id="ARBA00023065"/>
    </source>
</evidence>
<comment type="similarity">
    <text evidence="2">Belongs to the otopetrin family.</text>
</comment>
<dbReference type="AlphaFoldDB" id="A0A7R8ZMA2"/>
<feature type="transmembrane region" description="Helical" evidence="12">
    <location>
        <begin position="530"/>
        <end position="549"/>
    </location>
</feature>
<name>A0A7R8ZMA2_9CRUS</name>
<keyword evidence="9 12" id="KW-0472">Membrane</keyword>
<accession>A0A7R8ZMA2</accession>
<keyword evidence="5 12" id="KW-0812">Transmembrane</keyword>
<dbReference type="GO" id="GO:0015252">
    <property type="term" value="F:proton channel activity"/>
    <property type="evidence" value="ECO:0007669"/>
    <property type="project" value="InterPro"/>
</dbReference>
<dbReference type="PANTHER" id="PTHR21522:SF58">
    <property type="entry name" value="AGAP000074-PA"/>
    <property type="match status" value="1"/>
</dbReference>
<feature type="transmembrane region" description="Helical" evidence="12">
    <location>
        <begin position="602"/>
        <end position="623"/>
    </location>
</feature>
<evidence type="ECO:0000256" key="12">
    <source>
        <dbReference type="SAM" id="Phobius"/>
    </source>
</evidence>
<evidence type="ECO:0000256" key="9">
    <source>
        <dbReference type="ARBA" id="ARBA00023136"/>
    </source>
</evidence>
<feature type="compositionally biased region" description="Polar residues" evidence="11">
    <location>
        <begin position="81"/>
        <end position="93"/>
    </location>
</feature>
<feature type="transmembrane region" description="Helical" evidence="12">
    <location>
        <begin position="462"/>
        <end position="481"/>
    </location>
</feature>
<dbReference type="EMBL" id="OB660548">
    <property type="protein sequence ID" value="CAD7225311.1"/>
    <property type="molecule type" value="Genomic_DNA"/>
</dbReference>
<evidence type="ECO:0000256" key="2">
    <source>
        <dbReference type="ARBA" id="ARBA00006513"/>
    </source>
</evidence>
<protein>
    <submittedName>
        <fullName evidence="13">Uncharacterized protein</fullName>
    </submittedName>
</protein>
<keyword evidence="10" id="KW-0407">Ion channel</keyword>
<feature type="transmembrane region" description="Helical" evidence="12">
    <location>
        <begin position="629"/>
        <end position="649"/>
    </location>
</feature>
<dbReference type="Pfam" id="PF03189">
    <property type="entry name" value="Otopetrin"/>
    <property type="match status" value="1"/>
</dbReference>
<evidence type="ECO:0000256" key="3">
    <source>
        <dbReference type="ARBA" id="ARBA00022448"/>
    </source>
</evidence>
<feature type="transmembrane region" description="Helical" evidence="12">
    <location>
        <begin position="561"/>
        <end position="582"/>
    </location>
</feature>